<dbReference type="InterPro" id="IPR017451">
    <property type="entry name" value="F-box-assoc_interact_dom"/>
</dbReference>
<dbReference type="EMBL" id="JACXVP010000009">
    <property type="protein sequence ID" value="KAG5588456.1"/>
    <property type="molecule type" value="Genomic_DNA"/>
</dbReference>
<dbReference type="SMART" id="SM00256">
    <property type="entry name" value="FBOX"/>
    <property type="match status" value="1"/>
</dbReference>
<dbReference type="PANTHER" id="PTHR31672">
    <property type="entry name" value="BNACNNG10540D PROTEIN"/>
    <property type="match status" value="1"/>
</dbReference>
<dbReference type="Pfam" id="PF07734">
    <property type="entry name" value="FBA_1"/>
    <property type="match status" value="1"/>
</dbReference>
<dbReference type="NCBIfam" id="TIGR01640">
    <property type="entry name" value="F_box_assoc_1"/>
    <property type="match status" value="1"/>
</dbReference>
<evidence type="ECO:0000313" key="2">
    <source>
        <dbReference type="EMBL" id="KAG5588456.1"/>
    </source>
</evidence>
<dbReference type="PROSITE" id="PS50181">
    <property type="entry name" value="FBOX"/>
    <property type="match status" value="1"/>
</dbReference>
<evidence type="ECO:0000259" key="1">
    <source>
        <dbReference type="PROSITE" id="PS50181"/>
    </source>
</evidence>
<dbReference type="InterPro" id="IPR006527">
    <property type="entry name" value="F-box-assoc_dom_typ1"/>
</dbReference>
<dbReference type="InterPro" id="IPR036047">
    <property type="entry name" value="F-box-like_dom_sf"/>
</dbReference>
<dbReference type="SUPFAM" id="SSF50965">
    <property type="entry name" value="Galactose oxidase, central domain"/>
    <property type="match status" value="1"/>
</dbReference>
<dbReference type="PANTHER" id="PTHR31672:SF13">
    <property type="entry name" value="F-BOX PROTEIN CPR30-LIKE"/>
    <property type="match status" value="1"/>
</dbReference>
<dbReference type="SUPFAM" id="SSF81383">
    <property type="entry name" value="F-box domain"/>
    <property type="match status" value="1"/>
</dbReference>
<dbReference type="Proteomes" id="UP000824120">
    <property type="component" value="Chromosome 9"/>
</dbReference>
<evidence type="ECO:0000313" key="3">
    <source>
        <dbReference type="Proteomes" id="UP000824120"/>
    </source>
</evidence>
<dbReference type="OrthoDB" id="1256863at2759"/>
<dbReference type="InterPro" id="IPR050796">
    <property type="entry name" value="SCF_F-box_component"/>
</dbReference>
<sequence length="368" mass="42290">MPNDIILNILLRLPVKSLLRFKCVCKSWRSLIEDPQFIKHHYDMSKSDVNRHKIFLTGGICDNMDNYFYSVDAPLQYDSVVSVLETPIPGINTLSRVSFISSSSNGINLIVFPYDLIILWNPATGESRKIPSPIPKRKKLERRQFPAIYGFGYVSSIDDYKIVRVGGKDNSHGHFEIELFSTKSNAWKLFGKFPPNSFYFEGGIVTIDGIVYMIEMADLSRNINRSTILSFCLENEQFQDVLFPDQIQKFQDPILYVLGENLCLTRMHDLARGDFEVWHMIKDGSMNNIWSKILTIPSMHCGRCLRPVSLMKLNGYVMLLKHKGDFEVYNSNGEQIEIVEVPGLESSLFFNCIVPYVESLFSPKRKRI</sequence>
<gene>
    <name evidence="2" type="ORF">H5410_048890</name>
</gene>
<dbReference type="InterPro" id="IPR011043">
    <property type="entry name" value="Gal_Oxase/kelch_b-propeller"/>
</dbReference>
<reference evidence="2 3" key="1">
    <citation type="submission" date="2020-09" db="EMBL/GenBank/DDBJ databases">
        <title>De no assembly of potato wild relative species, Solanum commersonii.</title>
        <authorList>
            <person name="Cho K."/>
        </authorList>
    </citation>
    <scope>NUCLEOTIDE SEQUENCE [LARGE SCALE GENOMIC DNA]</scope>
    <source>
        <strain evidence="2">LZ3.2</strain>
        <tissue evidence="2">Leaf</tissue>
    </source>
</reference>
<proteinExistence type="predicted"/>
<comment type="caution">
    <text evidence="2">The sequence shown here is derived from an EMBL/GenBank/DDBJ whole genome shotgun (WGS) entry which is preliminary data.</text>
</comment>
<organism evidence="2 3">
    <name type="scientific">Solanum commersonii</name>
    <name type="common">Commerson's wild potato</name>
    <name type="synonym">Commerson's nightshade</name>
    <dbReference type="NCBI Taxonomy" id="4109"/>
    <lineage>
        <taxon>Eukaryota</taxon>
        <taxon>Viridiplantae</taxon>
        <taxon>Streptophyta</taxon>
        <taxon>Embryophyta</taxon>
        <taxon>Tracheophyta</taxon>
        <taxon>Spermatophyta</taxon>
        <taxon>Magnoliopsida</taxon>
        <taxon>eudicotyledons</taxon>
        <taxon>Gunneridae</taxon>
        <taxon>Pentapetalae</taxon>
        <taxon>asterids</taxon>
        <taxon>lamiids</taxon>
        <taxon>Solanales</taxon>
        <taxon>Solanaceae</taxon>
        <taxon>Solanoideae</taxon>
        <taxon>Solaneae</taxon>
        <taxon>Solanum</taxon>
    </lineage>
</organism>
<dbReference type="InterPro" id="IPR001810">
    <property type="entry name" value="F-box_dom"/>
</dbReference>
<keyword evidence="3" id="KW-1185">Reference proteome</keyword>
<accession>A0A9J5XN12</accession>
<dbReference type="Pfam" id="PF00646">
    <property type="entry name" value="F-box"/>
    <property type="match status" value="1"/>
</dbReference>
<protein>
    <recommendedName>
        <fullName evidence="1">F-box domain-containing protein</fullName>
    </recommendedName>
</protein>
<dbReference type="CDD" id="cd22157">
    <property type="entry name" value="F-box_AtFBW1-like"/>
    <property type="match status" value="1"/>
</dbReference>
<dbReference type="AlphaFoldDB" id="A0A9J5XN12"/>
<feature type="domain" description="F-box" evidence="1">
    <location>
        <begin position="1"/>
        <end position="41"/>
    </location>
</feature>
<name>A0A9J5XN12_SOLCO</name>
<dbReference type="Gene3D" id="1.20.1280.50">
    <property type="match status" value="1"/>
</dbReference>